<evidence type="ECO:0000313" key="3">
    <source>
        <dbReference type="Proteomes" id="UP000613177"/>
    </source>
</evidence>
<proteinExistence type="predicted"/>
<keyword evidence="3" id="KW-1185">Reference proteome</keyword>
<dbReference type="InterPro" id="IPR046616">
    <property type="entry name" value="DUF6729"/>
</dbReference>
<dbReference type="EMBL" id="JAEPRE010000251">
    <property type="protein sequence ID" value="KAG2229689.1"/>
    <property type="molecule type" value="Genomic_DNA"/>
</dbReference>
<dbReference type="AlphaFoldDB" id="A0A8H7VWG9"/>
<evidence type="ECO:0000313" key="2">
    <source>
        <dbReference type="EMBL" id="KAG2229689.1"/>
    </source>
</evidence>
<accession>A0A8H7VWG9</accession>
<protein>
    <recommendedName>
        <fullName evidence="1">DUF6729 domain-containing protein</fullName>
    </recommendedName>
</protein>
<organism evidence="2 3">
    <name type="scientific">Thamnidium elegans</name>
    <dbReference type="NCBI Taxonomy" id="101142"/>
    <lineage>
        <taxon>Eukaryota</taxon>
        <taxon>Fungi</taxon>
        <taxon>Fungi incertae sedis</taxon>
        <taxon>Mucoromycota</taxon>
        <taxon>Mucoromycotina</taxon>
        <taxon>Mucoromycetes</taxon>
        <taxon>Mucorales</taxon>
        <taxon>Mucorineae</taxon>
        <taxon>Mucoraceae</taxon>
        <taxon>Thamnidium</taxon>
    </lineage>
</organism>
<evidence type="ECO:0000259" key="1">
    <source>
        <dbReference type="Pfam" id="PF20499"/>
    </source>
</evidence>
<reference evidence="2" key="1">
    <citation type="submission" date="2021-01" db="EMBL/GenBank/DDBJ databases">
        <title>Metabolic potential, ecology and presence of endohyphal bacteria is reflected in genomic diversity of Mucoromycotina.</title>
        <authorList>
            <person name="Muszewska A."/>
            <person name="Okrasinska A."/>
            <person name="Steczkiewicz K."/>
            <person name="Drgas O."/>
            <person name="Orlowska M."/>
            <person name="Perlinska-Lenart U."/>
            <person name="Aleksandrzak-Piekarczyk T."/>
            <person name="Szatraj K."/>
            <person name="Zielenkiewicz U."/>
            <person name="Pilsyk S."/>
            <person name="Malc E."/>
            <person name="Mieczkowski P."/>
            <person name="Kruszewska J.S."/>
            <person name="Biernat P."/>
            <person name="Pawlowska J."/>
        </authorList>
    </citation>
    <scope>NUCLEOTIDE SEQUENCE</scope>
    <source>
        <strain evidence="2">WA0000018081</strain>
    </source>
</reference>
<gene>
    <name evidence="2" type="ORF">INT48_008076</name>
</gene>
<comment type="caution">
    <text evidence="2">The sequence shown here is derived from an EMBL/GenBank/DDBJ whole genome shotgun (WGS) entry which is preliminary data.</text>
</comment>
<sequence>MVSYVDFDLCAQIYEAILDIPIEPSIQHLVKKYLNTTQQKLREPEAVNTMYQKQCTIWIIPPAPAFIPGDFKFDVEQLLYPRVCVWVPHHLPFKKKQDSLICPTADCDGKLGSEGFTDQYTYRKIIGPADHFYILTHTYKCSKNEKHIFGGCNEKIVNQLHELSQRGYDIHHMASNYGISKTLQHVASVYKRNGMSDAAVIAAVKSLHSEKIKRLHKQYTLALNKS</sequence>
<dbReference type="Pfam" id="PF20499">
    <property type="entry name" value="DUF6729"/>
    <property type="match status" value="1"/>
</dbReference>
<name>A0A8H7VWG9_9FUNG</name>
<dbReference type="Proteomes" id="UP000613177">
    <property type="component" value="Unassembled WGS sequence"/>
</dbReference>
<feature type="domain" description="DUF6729" evidence="1">
    <location>
        <begin position="46"/>
        <end position="223"/>
    </location>
</feature>